<proteinExistence type="predicted"/>
<sequence>MREAVVVNKEQIVKSLDRMRKELDSLGRYEIAARKRSLLNVLKKRMTKFQVKKMAMASSCTSLKIRIILRTLSILAKTDGAMKNSPFQRTQVSDQLDAKSLMGRSS</sequence>
<reference evidence="1" key="1">
    <citation type="submission" date="2019-06" db="EMBL/GenBank/DDBJ databases">
        <authorList>
            <person name="Zheng W."/>
        </authorList>
    </citation>
    <scope>NUCLEOTIDE SEQUENCE</scope>
    <source>
        <strain evidence="1">QDHG01</strain>
    </source>
</reference>
<accession>A0A8J8SUE5</accession>
<evidence type="ECO:0000313" key="2">
    <source>
        <dbReference type="Proteomes" id="UP000785679"/>
    </source>
</evidence>
<name>A0A8J8SUE5_HALGN</name>
<dbReference type="Proteomes" id="UP000785679">
    <property type="component" value="Unassembled WGS sequence"/>
</dbReference>
<gene>
    <name evidence="1" type="ORF">FGO68_gene9327</name>
</gene>
<evidence type="ECO:0000313" key="1">
    <source>
        <dbReference type="EMBL" id="TNV71267.1"/>
    </source>
</evidence>
<organism evidence="1 2">
    <name type="scientific">Halteria grandinella</name>
    <dbReference type="NCBI Taxonomy" id="5974"/>
    <lineage>
        <taxon>Eukaryota</taxon>
        <taxon>Sar</taxon>
        <taxon>Alveolata</taxon>
        <taxon>Ciliophora</taxon>
        <taxon>Intramacronucleata</taxon>
        <taxon>Spirotrichea</taxon>
        <taxon>Stichotrichia</taxon>
        <taxon>Sporadotrichida</taxon>
        <taxon>Halteriidae</taxon>
        <taxon>Halteria</taxon>
    </lineage>
</organism>
<dbReference type="AlphaFoldDB" id="A0A8J8SUE5"/>
<protein>
    <submittedName>
        <fullName evidence="1">Uncharacterized protein</fullName>
    </submittedName>
</protein>
<keyword evidence="2" id="KW-1185">Reference proteome</keyword>
<comment type="caution">
    <text evidence="1">The sequence shown here is derived from an EMBL/GenBank/DDBJ whole genome shotgun (WGS) entry which is preliminary data.</text>
</comment>
<dbReference type="EMBL" id="RRYP01030112">
    <property type="protein sequence ID" value="TNV71267.1"/>
    <property type="molecule type" value="Genomic_DNA"/>
</dbReference>